<dbReference type="EMBL" id="MVBO01000003">
    <property type="protein sequence ID" value="OZJ06557.1"/>
    <property type="molecule type" value="Genomic_DNA"/>
</dbReference>
<feature type="compositionally biased region" description="Basic and acidic residues" evidence="6">
    <location>
        <begin position="224"/>
        <end position="234"/>
    </location>
</feature>
<sequence length="456" mass="50832">MDEDRLYSSDDFDPYSLSVPQLRNALLAHDVDYTGVTRKADLVNLFEIAIRQPLRESLGHRGRASSRKTKDASAHSSEIHNGPSRQLAQHDSSRSKVQPNDYFGDVGSTAYEQTKSSRKTATRAKSATSNAVIHGKDAEGEVPPRRNPRRLVQRPSGFVDSPASRFTPTIIDPRQARKRISTSSSVTRLSIGYDDLTILDKEDDVDAAPQVTTSTTSSTTSKSKSKETHGKEPLATKATPSTSSAWSTMKTSFREASQSAKSMLVSRNTFFVLLMILTLLYGVWWRQERLAAGYCDSDLPEVDRQSRAKGNILDYIRPNCMPCPTHAHCSNGKLTHCDSNFLLHSHPLSLGGLLPLPQICVADTEKQQRAEAVASEIKRMLSVRAGDVLCGRIRVDKRMDRNVTTGLQIEDIWDRLVELKDESVTEDQFEEYWKMAFKDLSESSPEIAFVTSSKYV</sequence>
<evidence type="ECO:0000256" key="5">
    <source>
        <dbReference type="ARBA" id="ARBA00023242"/>
    </source>
</evidence>
<dbReference type="InterPro" id="IPR044780">
    <property type="entry name" value="Heh2/Src1"/>
</dbReference>
<dbReference type="CDD" id="cd12935">
    <property type="entry name" value="LEM_like"/>
    <property type="match status" value="1"/>
</dbReference>
<dbReference type="GO" id="GO:0003682">
    <property type="term" value="F:chromatin binding"/>
    <property type="evidence" value="ECO:0007669"/>
    <property type="project" value="InterPro"/>
</dbReference>
<keyword evidence="2 7" id="KW-0812">Transmembrane</keyword>
<feature type="transmembrane region" description="Helical" evidence="7">
    <location>
        <begin position="264"/>
        <end position="285"/>
    </location>
</feature>
<dbReference type="PANTHER" id="PTHR47808:SF2">
    <property type="entry name" value="LEM DOMAIN-CONTAINING PROTEIN 2"/>
    <property type="match status" value="1"/>
</dbReference>
<feature type="domain" description="HeH/LEM" evidence="9">
    <location>
        <begin position="15"/>
        <end position="47"/>
    </location>
</feature>
<keyword evidence="4 7" id="KW-0472">Membrane</keyword>
<dbReference type="AlphaFoldDB" id="A0A261Y7H6"/>
<evidence type="ECO:0000313" key="11">
    <source>
        <dbReference type="Proteomes" id="UP000242875"/>
    </source>
</evidence>
<dbReference type="GO" id="GO:0005783">
    <property type="term" value="C:endoplasmic reticulum"/>
    <property type="evidence" value="ECO:0007669"/>
    <property type="project" value="TreeGrafter"/>
</dbReference>
<dbReference type="InterPro" id="IPR018996">
    <property type="entry name" value="Man1/Src1-like_C"/>
</dbReference>
<evidence type="ECO:0000256" key="6">
    <source>
        <dbReference type="SAM" id="MobiDB-lite"/>
    </source>
</evidence>
<organism evidence="10 11">
    <name type="scientific">Bifiguratus adelaidae</name>
    <dbReference type="NCBI Taxonomy" id="1938954"/>
    <lineage>
        <taxon>Eukaryota</taxon>
        <taxon>Fungi</taxon>
        <taxon>Fungi incertae sedis</taxon>
        <taxon>Mucoromycota</taxon>
        <taxon>Mucoromycotina</taxon>
        <taxon>Endogonomycetes</taxon>
        <taxon>Endogonales</taxon>
        <taxon>Endogonales incertae sedis</taxon>
        <taxon>Bifiguratus</taxon>
    </lineage>
</organism>
<feature type="region of interest" description="Disordered" evidence="6">
    <location>
        <begin position="207"/>
        <end position="246"/>
    </location>
</feature>
<evidence type="ECO:0000256" key="1">
    <source>
        <dbReference type="ARBA" id="ARBA00004126"/>
    </source>
</evidence>
<comment type="subcellular location">
    <subcellularLocation>
        <location evidence="1">Nucleus membrane</location>
    </subcellularLocation>
</comment>
<dbReference type="GO" id="GO:0034399">
    <property type="term" value="C:nuclear periphery"/>
    <property type="evidence" value="ECO:0007669"/>
    <property type="project" value="TreeGrafter"/>
</dbReference>
<keyword evidence="5" id="KW-0539">Nucleus</keyword>
<feature type="compositionally biased region" description="Low complexity" evidence="6">
    <location>
        <begin position="212"/>
        <end position="222"/>
    </location>
</feature>
<evidence type="ECO:0008006" key="12">
    <source>
        <dbReference type="Google" id="ProtNLM"/>
    </source>
</evidence>
<feature type="domain" description="Man1/Src1-like C-terminal" evidence="8">
    <location>
        <begin position="273"/>
        <end position="449"/>
    </location>
</feature>
<dbReference type="OrthoDB" id="2503928at2759"/>
<feature type="compositionally biased region" description="Basic and acidic residues" evidence="6">
    <location>
        <begin position="134"/>
        <end position="144"/>
    </location>
</feature>
<dbReference type="InterPro" id="IPR025856">
    <property type="entry name" value="HeH/LEM_domain"/>
</dbReference>
<name>A0A261Y7H6_9FUNG</name>
<evidence type="ECO:0000313" key="10">
    <source>
        <dbReference type="EMBL" id="OZJ06557.1"/>
    </source>
</evidence>
<reference evidence="10 11" key="1">
    <citation type="journal article" date="2017" name="Mycologia">
        <title>Bifiguratus adelaidae, gen. et sp. nov., a new member of Mucoromycotina in endophytic and soil-dwelling habitats.</title>
        <authorList>
            <person name="Torres-Cruz T.J."/>
            <person name="Billingsley Tobias T.L."/>
            <person name="Almatruk M."/>
            <person name="Hesse C."/>
            <person name="Kuske C.R."/>
            <person name="Desiro A."/>
            <person name="Benucci G.M."/>
            <person name="Bonito G."/>
            <person name="Stajich J.E."/>
            <person name="Dunlap C."/>
            <person name="Arnold A.E."/>
            <person name="Porras-Alfaro A."/>
        </authorList>
    </citation>
    <scope>NUCLEOTIDE SEQUENCE [LARGE SCALE GENOMIC DNA]</scope>
    <source>
        <strain evidence="10 11">AZ0501</strain>
    </source>
</reference>
<protein>
    <recommendedName>
        <fullName evidence="12">Man1/Src1 C-terminal domain-containing protein</fullName>
    </recommendedName>
</protein>
<dbReference type="Pfam" id="PF12949">
    <property type="entry name" value="HeH"/>
    <property type="match status" value="1"/>
</dbReference>
<dbReference type="GO" id="GO:0005637">
    <property type="term" value="C:nuclear inner membrane"/>
    <property type="evidence" value="ECO:0007669"/>
    <property type="project" value="InterPro"/>
</dbReference>
<keyword evidence="11" id="KW-1185">Reference proteome</keyword>
<feature type="compositionally biased region" description="Polar residues" evidence="6">
    <location>
        <begin position="83"/>
        <end position="98"/>
    </location>
</feature>
<evidence type="ECO:0000259" key="8">
    <source>
        <dbReference type="Pfam" id="PF09402"/>
    </source>
</evidence>
<feature type="region of interest" description="Disordered" evidence="6">
    <location>
        <begin position="58"/>
        <end position="184"/>
    </location>
</feature>
<evidence type="ECO:0000256" key="7">
    <source>
        <dbReference type="SAM" id="Phobius"/>
    </source>
</evidence>
<accession>A0A261Y7H6</accession>
<evidence type="ECO:0000256" key="4">
    <source>
        <dbReference type="ARBA" id="ARBA00023136"/>
    </source>
</evidence>
<gene>
    <name evidence="10" type="ORF">BZG36_00482</name>
</gene>
<proteinExistence type="predicted"/>
<dbReference type="PANTHER" id="PTHR47808">
    <property type="entry name" value="INNER NUCLEAR MEMBRANE PROTEIN HEH2-RELATED"/>
    <property type="match status" value="1"/>
</dbReference>
<dbReference type="Pfam" id="PF09402">
    <property type="entry name" value="MSC"/>
    <property type="match status" value="1"/>
</dbReference>
<dbReference type="GO" id="GO:0071763">
    <property type="term" value="P:nuclear membrane organization"/>
    <property type="evidence" value="ECO:0007669"/>
    <property type="project" value="TreeGrafter"/>
</dbReference>
<evidence type="ECO:0000256" key="2">
    <source>
        <dbReference type="ARBA" id="ARBA00022692"/>
    </source>
</evidence>
<dbReference type="Proteomes" id="UP000242875">
    <property type="component" value="Unassembled WGS sequence"/>
</dbReference>
<evidence type="ECO:0000259" key="9">
    <source>
        <dbReference type="Pfam" id="PF12949"/>
    </source>
</evidence>
<evidence type="ECO:0000256" key="3">
    <source>
        <dbReference type="ARBA" id="ARBA00022989"/>
    </source>
</evidence>
<keyword evidence="3 7" id="KW-1133">Transmembrane helix</keyword>
<comment type="caution">
    <text evidence="10">The sequence shown here is derived from an EMBL/GenBank/DDBJ whole genome shotgun (WGS) entry which is preliminary data.</text>
</comment>